<dbReference type="OrthoDB" id="38641at2"/>
<name>A0A1M4YIS8_9HYPH</name>
<protein>
    <submittedName>
        <fullName evidence="2">Phage tail tape measure protein, lambda family</fullName>
    </submittedName>
</protein>
<reference evidence="2 3" key="1">
    <citation type="submission" date="2016-11" db="EMBL/GenBank/DDBJ databases">
        <authorList>
            <person name="Jaros S."/>
            <person name="Januszkiewicz K."/>
            <person name="Wedrychowicz H."/>
        </authorList>
    </citation>
    <scope>NUCLEOTIDE SEQUENCE [LARGE SCALE GENOMIC DNA]</scope>
    <source>
        <strain evidence="2 3">DSM 19436</strain>
    </source>
</reference>
<keyword evidence="3" id="KW-1185">Reference proteome</keyword>
<dbReference type="Gene3D" id="1.10.530.10">
    <property type="match status" value="1"/>
</dbReference>
<dbReference type="EMBL" id="FQUP01000001">
    <property type="protein sequence ID" value="SHF05600.1"/>
    <property type="molecule type" value="Genomic_DNA"/>
</dbReference>
<accession>A0A1M4YIS8</accession>
<keyword evidence="1" id="KW-0175">Coiled coil</keyword>
<dbReference type="RefSeq" id="WP_073052074.1">
    <property type="nucleotide sequence ID" value="NZ_FQUP01000001.1"/>
</dbReference>
<feature type="coiled-coil region" evidence="1">
    <location>
        <begin position="2"/>
        <end position="29"/>
    </location>
</feature>
<dbReference type="Proteomes" id="UP000184485">
    <property type="component" value="Unassembled WGS sequence"/>
</dbReference>
<evidence type="ECO:0000313" key="2">
    <source>
        <dbReference type="EMBL" id="SHF05600.1"/>
    </source>
</evidence>
<dbReference type="AlphaFoldDB" id="A0A1M4YIS8"/>
<sequence>MAIEVERMVATLEARIDKYEKNLAKASRTTDKEFSAIERRGKKMQASLASSFASNFGKGFLVGAAGAVGVGALSDIPGAIREIVAEGAGLVDTANKVGLTTTALQELHFAATQGGASVDDMDKALGFFTKTVGASIDGSGELGTILRENNIAIRDQGGRVRSTADLLRDYADIIKNARSEQERARLTTVAFGRSGADLANVFRDGAAGIDASTAAYKELGGAIGDDTLQQIAAIDDQWDQFTTMLETRTRRAILETVAAMDDLSKGRSRVPGLSVPIPKNLQPNLPQNMSPELAQANAEMAKATRAFRDTLESFYAASNADGPFGETAKEVLALKDRMIEGKITSEEFAKQLDAIAQSVPEFGPRIADLKKYNAEVDSLAKKLTEVKAIEAETLPGPLPNRRAGIGADHITLAARSAQGRVALADASKDPALSTAEKRLADEMRRLREAIQKDRPGAIVTDAQLRTQAKRNIAASDFNKTIEDYVSDVVKAESGGIANARNPNSSATGVGQFITDTWVRLFKANFPDRAAGLNDAAIAALRTESDTSKTLIEAYARENAAVLQKAGVTVTEAALQLSHFLGAGDAAKVLSAAPGTPLKGLISQASINANPTVLGGGRTVDDAIAYAQSRVGQSTPGAQRYDANAGFGASLADQEKGLALTKEELELRRQLGPETLANARAYGEFRMASQLLAAAQQEGSAAGQELHTVNELLHGDLTKLTPAARDAAIEMRKLAAAAGAQASESAAIDFSESVDKTRAAANSTAELGRDAIGGLISDLREGKSAAEAFSNALDDIADQVINMALDAAFGQGGGGGGGGFLSSLLGALTGLGAPGTGGVFADGGYTGPGGKYQPAGTVHKGEYVFDAAATRRLGVRNLEALRRGYADGGLVGPRDITAARRTASSAASASARGPSLTFAPVSQIDARGSNMSEAQLRSILKENNTQMAKHVERVVLPQYDANRWRKS</sequence>
<proteinExistence type="predicted"/>
<evidence type="ECO:0000313" key="3">
    <source>
        <dbReference type="Proteomes" id="UP000184485"/>
    </source>
</evidence>
<evidence type="ECO:0000256" key="1">
    <source>
        <dbReference type="SAM" id="Coils"/>
    </source>
</evidence>
<gene>
    <name evidence="2" type="ORF">SAMN02745157_1532</name>
</gene>
<organism evidence="2 3">
    <name type="scientific">Kaistia soli DSM 19436</name>
    <dbReference type="NCBI Taxonomy" id="1122133"/>
    <lineage>
        <taxon>Bacteria</taxon>
        <taxon>Pseudomonadati</taxon>
        <taxon>Pseudomonadota</taxon>
        <taxon>Alphaproteobacteria</taxon>
        <taxon>Hyphomicrobiales</taxon>
        <taxon>Kaistiaceae</taxon>
        <taxon>Kaistia</taxon>
    </lineage>
</organism>
<dbReference type="STRING" id="1122133.SAMN02745157_1532"/>